<sequence length="129" mass="14561">MKVPVLRCTDFIYSVAIKETLAGYNSEVSMKGLDLERMTPEKIHGIGLECIRRAKAMEESGATKDAIRKNLLPAMQRMERARYELQSAFDRVIDKTAELEKCEADVRRMLNKIVGQDTDSDSDSDTATE</sequence>
<evidence type="ECO:0008006" key="3">
    <source>
        <dbReference type="Google" id="ProtNLM"/>
    </source>
</evidence>
<accession>A0A974KJI9</accession>
<reference evidence="1 2" key="1">
    <citation type="submission" date="2017-03" db="EMBL/GenBank/DDBJ databases">
        <title>Salmonella serotype comparative study.</title>
        <authorList>
            <person name="Liao J."/>
        </authorList>
    </citation>
    <scope>NUCLEOTIDE SEQUENCE [LARGE SCALE GENOMIC DNA]</scope>
    <source>
        <strain evidence="1 2">NY_FSL S10-1448</strain>
    </source>
</reference>
<organism evidence="1 2">
    <name type="scientific">Salmonella enterica subsp. enterica serovar Rough O:d:1,7</name>
    <dbReference type="NCBI Taxonomy" id="1974323"/>
    <lineage>
        <taxon>Bacteria</taxon>
        <taxon>Pseudomonadati</taxon>
        <taxon>Pseudomonadota</taxon>
        <taxon>Gammaproteobacteria</taxon>
        <taxon>Enterobacterales</taxon>
        <taxon>Enterobacteriaceae</taxon>
        <taxon>Salmonella</taxon>
    </lineage>
</organism>
<dbReference type="AlphaFoldDB" id="A0A974KJI9"/>
<evidence type="ECO:0000313" key="1">
    <source>
        <dbReference type="EMBL" id="OSD73050.1"/>
    </source>
</evidence>
<proteinExistence type="predicted"/>
<name>A0A974KJI9_SALET</name>
<protein>
    <recommendedName>
        <fullName evidence="3">Bacteriophage protein</fullName>
    </recommendedName>
</protein>
<dbReference type="Proteomes" id="UP000868515">
    <property type="component" value="Unassembled WGS sequence"/>
</dbReference>
<evidence type="ECO:0000313" key="2">
    <source>
        <dbReference type="Proteomes" id="UP000868515"/>
    </source>
</evidence>
<dbReference type="EMBL" id="NBPI01000003">
    <property type="protein sequence ID" value="OSD73050.1"/>
    <property type="molecule type" value="Genomic_DNA"/>
</dbReference>
<gene>
    <name evidence="1" type="ORF">R537_05500</name>
</gene>
<comment type="caution">
    <text evidence="1">The sequence shown here is derived from an EMBL/GenBank/DDBJ whole genome shotgun (WGS) entry which is preliminary data.</text>
</comment>